<feature type="region of interest" description="Disordered" evidence="4">
    <location>
        <begin position="518"/>
        <end position="550"/>
    </location>
</feature>
<dbReference type="InterPro" id="IPR050654">
    <property type="entry name" value="AChE-related_enzymes"/>
</dbReference>
<feature type="domain" description="Carboxylesterase type B" evidence="6">
    <location>
        <begin position="27"/>
        <end position="513"/>
    </location>
</feature>
<feature type="chain" id="PRO_5035608516" description="Carboxylesterase type B domain-containing protein" evidence="5">
    <location>
        <begin position="24"/>
        <end position="576"/>
    </location>
</feature>
<evidence type="ECO:0000256" key="3">
    <source>
        <dbReference type="ARBA" id="ARBA00022801"/>
    </source>
</evidence>
<dbReference type="SUPFAM" id="SSF53474">
    <property type="entry name" value="alpha/beta-Hydrolases"/>
    <property type="match status" value="1"/>
</dbReference>
<gene>
    <name evidence="7" type="ORF">CJN711_LOCUS34397</name>
    <name evidence="8" type="ORF">SMN809_LOCUS11566</name>
</gene>
<keyword evidence="2" id="KW-0719">Serine esterase</keyword>
<evidence type="ECO:0000256" key="4">
    <source>
        <dbReference type="SAM" id="MobiDB-lite"/>
    </source>
</evidence>
<feature type="signal peptide" evidence="5">
    <location>
        <begin position="1"/>
        <end position="23"/>
    </location>
</feature>
<dbReference type="InterPro" id="IPR029058">
    <property type="entry name" value="AB_hydrolase_fold"/>
</dbReference>
<sequence>MIVIATFTLIFLSISYIVPDTVASNPSPTAQTQQGVYVGFQTTENGTDINYWYGIPYAQQPIGNLRWKPPQPLEMSNGTKYAYSPNVCPQTNTYIFPMTESCLTLNVYTPANASNLPVYVWIHGGSFTTGAGILYGARQFVSTSVINAVPVVVVTINYRLGLLGFLADEGLYDERSGNKNRSTTGNYGILDQIMALDWIKENIAGFNGDPTQITIGGESAGGVSVTILLTSPLVTSGTFQRAIIESGAIWPNGVSDMETAINSTGKVLRANFNCTMVQCLRDLTIQDILKVQATIVSKNIIGVAANPVIDGYILNDIMENYYARGDFQRVPVLVGSTTNETSTFTCPYFKEKASVAQVQTFFATIYNATIVNEIPTIYGPISAYQNALTYLNIVYSDAWAHCGSRRLASRFSDYGLSAYLYTYNHLIPVTATCLGVAHAFELVMFFPDLLLFLFPGYRLTDFEKQLSTNMMRYWANFIHTSNPNDGSELTNWNTYSSSSDVDFVLDITSKMRIDYSHLNQHGPDFDSDSDDSSGEEDEDTTENDEDNVSDHLFKVSSATFQGMRVFDSINPTLANS</sequence>
<dbReference type="AlphaFoldDB" id="A0A816A7A1"/>
<accession>A0A816A7A1</accession>
<proteinExistence type="inferred from homology"/>
<dbReference type="Gene3D" id="3.40.50.1820">
    <property type="entry name" value="alpha/beta hydrolase"/>
    <property type="match status" value="1"/>
</dbReference>
<evidence type="ECO:0000256" key="1">
    <source>
        <dbReference type="ARBA" id="ARBA00005964"/>
    </source>
</evidence>
<dbReference type="PANTHER" id="PTHR43918">
    <property type="entry name" value="ACETYLCHOLINESTERASE"/>
    <property type="match status" value="1"/>
</dbReference>
<keyword evidence="3" id="KW-0378">Hydrolase</keyword>
<reference evidence="7" key="1">
    <citation type="submission" date="2021-02" db="EMBL/GenBank/DDBJ databases">
        <authorList>
            <person name="Nowell W R."/>
        </authorList>
    </citation>
    <scope>NUCLEOTIDE SEQUENCE</scope>
</reference>
<comment type="caution">
    <text evidence="7">The sequence shown here is derived from an EMBL/GenBank/DDBJ whole genome shotgun (WGS) entry which is preliminary data.</text>
</comment>
<evidence type="ECO:0000259" key="6">
    <source>
        <dbReference type="Pfam" id="PF00135"/>
    </source>
</evidence>
<dbReference type="Pfam" id="PF00135">
    <property type="entry name" value="COesterase"/>
    <property type="match status" value="1"/>
</dbReference>
<evidence type="ECO:0000313" key="7">
    <source>
        <dbReference type="EMBL" id="CAF1594289.1"/>
    </source>
</evidence>
<feature type="compositionally biased region" description="Acidic residues" evidence="4">
    <location>
        <begin position="525"/>
        <end position="547"/>
    </location>
</feature>
<dbReference type="PANTHER" id="PTHR43918:SF4">
    <property type="entry name" value="CARBOXYLIC ESTER HYDROLASE"/>
    <property type="match status" value="1"/>
</dbReference>
<evidence type="ECO:0000256" key="2">
    <source>
        <dbReference type="ARBA" id="ARBA00022487"/>
    </source>
</evidence>
<dbReference type="EMBL" id="CAJNOV010016649">
    <property type="protein sequence ID" value="CAF1594289.1"/>
    <property type="molecule type" value="Genomic_DNA"/>
</dbReference>
<comment type="similarity">
    <text evidence="1">Belongs to the type-B carboxylesterase/lipase family.</text>
</comment>
<dbReference type="Proteomes" id="UP000676336">
    <property type="component" value="Unassembled WGS sequence"/>
</dbReference>
<evidence type="ECO:0000313" key="9">
    <source>
        <dbReference type="Proteomes" id="UP000663855"/>
    </source>
</evidence>
<dbReference type="InterPro" id="IPR002018">
    <property type="entry name" value="CarbesteraseB"/>
</dbReference>
<dbReference type="Proteomes" id="UP000663855">
    <property type="component" value="Unassembled WGS sequence"/>
</dbReference>
<organism evidence="7 9">
    <name type="scientific">Rotaria magnacalcarata</name>
    <dbReference type="NCBI Taxonomy" id="392030"/>
    <lineage>
        <taxon>Eukaryota</taxon>
        <taxon>Metazoa</taxon>
        <taxon>Spiralia</taxon>
        <taxon>Gnathifera</taxon>
        <taxon>Rotifera</taxon>
        <taxon>Eurotatoria</taxon>
        <taxon>Bdelloidea</taxon>
        <taxon>Philodinida</taxon>
        <taxon>Philodinidae</taxon>
        <taxon>Rotaria</taxon>
    </lineage>
</organism>
<name>A0A816A7A1_9BILA</name>
<protein>
    <recommendedName>
        <fullName evidence="6">Carboxylesterase type B domain-containing protein</fullName>
    </recommendedName>
</protein>
<keyword evidence="5" id="KW-0732">Signal</keyword>
<dbReference type="EMBL" id="CAJOBI010004203">
    <property type="protein sequence ID" value="CAF3994144.1"/>
    <property type="molecule type" value="Genomic_DNA"/>
</dbReference>
<evidence type="ECO:0000313" key="8">
    <source>
        <dbReference type="EMBL" id="CAF3994144.1"/>
    </source>
</evidence>
<dbReference type="GO" id="GO:0052689">
    <property type="term" value="F:carboxylic ester hydrolase activity"/>
    <property type="evidence" value="ECO:0007669"/>
    <property type="project" value="UniProtKB-KW"/>
</dbReference>
<evidence type="ECO:0000256" key="5">
    <source>
        <dbReference type="SAM" id="SignalP"/>
    </source>
</evidence>